<sequence length="237" mass="28675">MTLPRNIYFIYPLVTWRACLYDRESQVCMHNPSFATYDRNLAFKIYADLNIKYPPQYDDINLPKDHACWFRGTEGLPHKIIEYHGYSFSVAEYDETRRIYVEKNSWYNPPWIPPYDWRSMNSLKELCLHIVFQKKLSLTNLPLDFVEYTDEMDYKIDCFIYFNSYYDGPIIQFFAIPHSRNYLKQIRKMNKLAAQYSKLWEYFTGDNLTTTVKCVEIDMKTPINICRDKYENPDRYF</sequence>
<protein>
    <submittedName>
        <fullName evidence="1">Uncharacterized protein</fullName>
    </submittedName>
</protein>
<reference evidence="1" key="1">
    <citation type="journal article" date="2019" name="MBio">
        <title>Virus Genomes from Deep Sea Sediments Expand the Ocean Megavirome and Support Independent Origins of Viral Gigantism.</title>
        <authorList>
            <person name="Backstrom D."/>
            <person name="Yutin N."/>
            <person name="Jorgensen S.L."/>
            <person name="Dharamshi J."/>
            <person name="Homa F."/>
            <person name="Zaremba-Niedwiedzka K."/>
            <person name="Spang A."/>
            <person name="Wolf Y.I."/>
            <person name="Koonin E.V."/>
            <person name="Ettema T.J."/>
        </authorList>
    </citation>
    <scope>NUCLEOTIDE SEQUENCE</scope>
</reference>
<organism evidence="1">
    <name type="scientific">Marseillevirus LCMAC102</name>
    <dbReference type="NCBI Taxonomy" id="2506603"/>
    <lineage>
        <taxon>Viruses</taxon>
        <taxon>Varidnaviria</taxon>
        <taxon>Bamfordvirae</taxon>
        <taxon>Nucleocytoviricota</taxon>
        <taxon>Megaviricetes</taxon>
        <taxon>Pimascovirales</taxon>
        <taxon>Pimascovirales incertae sedis</taxon>
        <taxon>Marseilleviridae</taxon>
    </lineage>
</organism>
<dbReference type="EMBL" id="MK500334">
    <property type="protein sequence ID" value="QBK86466.1"/>
    <property type="molecule type" value="Genomic_DNA"/>
</dbReference>
<gene>
    <name evidence="1" type="ORF">LCMAC102_02610</name>
</gene>
<accession>A0A481YVE6</accession>
<proteinExistence type="predicted"/>
<name>A0A481YVE6_9VIRU</name>
<evidence type="ECO:0000313" key="1">
    <source>
        <dbReference type="EMBL" id="QBK86466.1"/>
    </source>
</evidence>